<keyword evidence="1" id="KW-0732">Signal</keyword>
<dbReference type="PROSITE" id="PS50005">
    <property type="entry name" value="TPR"/>
    <property type="match status" value="1"/>
</dbReference>
<feature type="repeat" description="TPR" evidence="2">
    <location>
        <begin position="221"/>
        <end position="254"/>
    </location>
</feature>
<evidence type="ECO:0000313" key="6">
    <source>
        <dbReference type="Proteomes" id="UP000189670"/>
    </source>
</evidence>
<dbReference type="NCBIfam" id="TIGR02795">
    <property type="entry name" value="tol_pal_ybgF"/>
    <property type="match status" value="1"/>
</dbReference>
<reference evidence="6" key="1">
    <citation type="submission" date="2012-11" db="EMBL/GenBank/DDBJ databases">
        <authorList>
            <person name="Lucero-Rivera Y.E."/>
            <person name="Tovar-Ramirez D."/>
        </authorList>
    </citation>
    <scope>NUCLEOTIDE SEQUENCE [LARGE SCALE GENOMIC DNA]</scope>
    <source>
        <strain evidence="6">Araruama</strain>
    </source>
</reference>
<evidence type="ECO:0000313" key="5">
    <source>
        <dbReference type="EMBL" id="ETR72821.1"/>
    </source>
</evidence>
<sequence length="304" mass="35298">MIDMNFLVWEEIIMNKKIRSLLIISLTAFVFGCVSQQEMLDIQNRLTALETQGSSNLTSYNQVDTRIESLESQLHHIKQSVDLIEKQFREQYAGIKANSNTSRHEIRQITGRLEEIEYHLKKKFNLLKQQKQTPSEDNVPVNQIFERLQMIENYLGIETNERKSSTTGRMQASQSQQSSPQTPEAEMYATGKTAFDQKDFETARIQFVNFIKKYPKSKNADNAQFWMGEIYYQEKWYEKAILEYQKVIETYPNGNKVPAALLKQGMAFLELNDKTNASLILKELTKKYPDSPEAKLALKKLSEL</sequence>
<feature type="domain" description="Outer membrane lipoprotein BamD-like" evidence="4">
    <location>
        <begin position="181"/>
        <end position="302"/>
    </location>
</feature>
<feature type="region of interest" description="Disordered" evidence="3">
    <location>
        <begin position="162"/>
        <end position="186"/>
    </location>
</feature>
<dbReference type="AlphaFoldDB" id="A0A1V1PD85"/>
<dbReference type="SUPFAM" id="SSF48452">
    <property type="entry name" value="TPR-like"/>
    <property type="match status" value="1"/>
</dbReference>
<evidence type="ECO:0000256" key="2">
    <source>
        <dbReference type="PROSITE-ProRule" id="PRU00339"/>
    </source>
</evidence>
<dbReference type="InterPro" id="IPR014162">
    <property type="entry name" value="CpoB_C"/>
</dbReference>
<keyword evidence="2" id="KW-0802">TPR repeat</keyword>
<organism evidence="5 6">
    <name type="scientific">Candidatus Magnetoglobus multicellularis str. Araruama</name>
    <dbReference type="NCBI Taxonomy" id="890399"/>
    <lineage>
        <taxon>Bacteria</taxon>
        <taxon>Pseudomonadati</taxon>
        <taxon>Thermodesulfobacteriota</taxon>
        <taxon>Desulfobacteria</taxon>
        <taxon>Desulfobacterales</taxon>
        <taxon>Desulfobacteraceae</taxon>
        <taxon>Candidatus Magnetoglobus</taxon>
    </lineage>
</organism>
<dbReference type="Pfam" id="PF13525">
    <property type="entry name" value="YfiO"/>
    <property type="match status" value="1"/>
</dbReference>
<comment type="caution">
    <text evidence="5">The sequence shown here is derived from an EMBL/GenBank/DDBJ whole genome shotgun (WGS) entry which is preliminary data.</text>
</comment>
<dbReference type="GO" id="GO:0051301">
    <property type="term" value="P:cell division"/>
    <property type="evidence" value="ECO:0007669"/>
    <property type="project" value="InterPro"/>
</dbReference>
<protein>
    <submittedName>
        <fullName evidence="5">Aspartyl/asparaginyl beta-hydroxylase</fullName>
    </submittedName>
</protein>
<name>A0A1V1PD85_9BACT</name>
<evidence type="ECO:0000256" key="1">
    <source>
        <dbReference type="ARBA" id="ARBA00022729"/>
    </source>
</evidence>
<dbReference type="Gene3D" id="1.20.5.1070">
    <property type="entry name" value="Head and neck region of the ectodomain of NDV fusion glycoprotein"/>
    <property type="match status" value="1"/>
</dbReference>
<proteinExistence type="inferred from homology"/>
<accession>A0A1V1PD85</accession>
<dbReference type="InterPro" id="IPR039565">
    <property type="entry name" value="BamD-like"/>
</dbReference>
<dbReference type="InterPro" id="IPR019734">
    <property type="entry name" value="TPR_rpt"/>
</dbReference>
<evidence type="ECO:0000256" key="3">
    <source>
        <dbReference type="SAM" id="MobiDB-lite"/>
    </source>
</evidence>
<dbReference type="Proteomes" id="UP000189670">
    <property type="component" value="Unassembled WGS sequence"/>
</dbReference>
<dbReference type="InterPro" id="IPR034706">
    <property type="entry name" value="CpoB"/>
</dbReference>
<dbReference type="EMBL" id="ATBP01000110">
    <property type="protein sequence ID" value="ETR72821.1"/>
    <property type="molecule type" value="Genomic_DNA"/>
</dbReference>
<dbReference type="InterPro" id="IPR011990">
    <property type="entry name" value="TPR-like_helical_dom_sf"/>
</dbReference>
<evidence type="ECO:0000259" key="4">
    <source>
        <dbReference type="Pfam" id="PF13525"/>
    </source>
</evidence>
<dbReference type="Gene3D" id="1.25.40.10">
    <property type="entry name" value="Tetratricopeptide repeat domain"/>
    <property type="match status" value="1"/>
</dbReference>
<dbReference type="HAMAP" id="MF_02066">
    <property type="entry name" value="CpoB"/>
    <property type="match status" value="1"/>
</dbReference>
<feature type="compositionally biased region" description="Low complexity" evidence="3">
    <location>
        <begin position="171"/>
        <end position="181"/>
    </location>
</feature>
<gene>
    <name evidence="5" type="ORF">OMM_01419</name>
</gene>